<dbReference type="WBParaSite" id="HCON_00160015-00001">
    <property type="protein sequence ID" value="HCON_00160015-00001"/>
    <property type="gene ID" value="HCON_00160015"/>
</dbReference>
<dbReference type="AlphaFoldDB" id="A0A7I4YYS5"/>
<evidence type="ECO:0000313" key="2">
    <source>
        <dbReference type="WBParaSite" id="HCON_00160015-00001"/>
    </source>
</evidence>
<protein>
    <submittedName>
        <fullName evidence="2">BH4_AAA_HYDROXYL_2 domain-containing protein</fullName>
    </submittedName>
</protein>
<reference evidence="2" key="1">
    <citation type="submission" date="2020-12" db="UniProtKB">
        <authorList>
            <consortium name="WormBaseParasite"/>
        </authorList>
    </citation>
    <scope>IDENTIFICATION</scope>
    <source>
        <strain evidence="2">MHco3</strain>
    </source>
</reference>
<dbReference type="Proteomes" id="UP000025227">
    <property type="component" value="Unplaced"/>
</dbReference>
<proteinExistence type="predicted"/>
<keyword evidence="1" id="KW-1185">Reference proteome</keyword>
<organism evidence="1 2">
    <name type="scientific">Haemonchus contortus</name>
    <name type="common">Barber pole worm</name>
    <dbReference type="NCBI Taxonomy" id="6289"/>
    <lineage>
        <taxon>Eukaryota</taxon>
        <taxon>Metazoa</taxon>
        <taxon>Ecdysozoa</taxon>
        <taxon>Nematoda</taxon>
        <taxon>Chromadorea</taxon>
        <taxon>Rhabditida</taxon>
        <taxon>Rhabditina</taxon>
        <taxon>Rhabditomorpha</taxon>
        <taxon>Strongyloidea</taxon>
        <taxon>Trichostrongylidae</taxon>
        <taxon>Haemonchus</taxon>
    </lineage>
</organism>
<accession>A0A7I4YYS5</accession>
<evidence type="ECO:0000313" key="1">
    <source>
        <dbReference type="Proteomes" id="UP000025227"/>
    </source>
</evidence>
<name>A0A7I4YYS5_HAECO</name>
<sequence>MLTQGFLFVATFYNVLEQISTSG</sequence>